<dbReference type="SMART" id="SM00717">
    <property type="entry name" value="SANT"/>
    <property type="match status" value="5"/>
</dbReference>
<evidence type="ECO:0000259" key="8">
    <source>
        <dbReference type="PROSITE" id="PS50090"/>
    </source>
</evidence>
<feature type="region of interest" description="Disordered" evidence="7">
    <location>
        <begin position="1"/>
        <end position="106"/>
    </location>
</feature>
<evidence type="ECO:0000256" key="4">
    <source>
        <dbReference type="ARBA" id="ARBA00023125"/>
    </source>
</evidence>
<evidence type="ECO:0000256" key="7">
    <source>
        <dbReference type="SAM" id="MobiDB-lite"/>
    </source>
</evidence>
<dbReference type="FunFam" id="1.10.10.60:FF:000016">
    <property type="entry name" value="Transcriptional activator Myb isoform A"/>
    <property type="match status" value="1"/>
</dbReference>
<feature type="domain" description="HTH myb-type" evidence="10">
    <location>
        <begin position="593"/>
        <end position="647"/>
    </location>
</feature>
<feature type="domain" description="Myb-like" evidence="8">
    <location>
        <begin position="593"/>
        <end position="643"/>
    </location>
</feature>
<dbReference type="InterPro" id="IPR017884">
    <property type="entry name" value="SANT_dom"/>
</dbReference>
<keyword evidence="3" id="KW-0805">Transcription regulation</keyword>
<reference evidence="12" key="1">
    <citation type="journal article" date="2016" name="Proc. Natl. Acad. Sci. U.S.A.">
        <title>Chromosome-level assembly of Arabidopsis thaliana Ler reveals the extent of translocation and inversion polymorphisms.</title>
        <authorList>
            <person name="Zapata L."/>
            <person name="Ding J."/>
            <person name="Willing E.M."/>
            <person name="Hartwig B."/>
            <person name="Bezdan D."/>
            <person name="Jiao W.B."/>
            <person name="Patel V."/>
            <person name="Velikkakam James G."/>
            <person name="Koornneef M."/>
            <person name="Ossowski S."/>
            <person name="Schneeberger K."/>
        </authorList>
    </citation>
    <scope>NUCLEOTIDE SEQUENCE [LARGE SCALE GENOMIC DNA]</scope>
    <source>
        <strain evidence="12">cv. Landsberg erecta</strain>
    </source>
</reference>
<evidence type="ECO:0000313" key="12">
    <source>
        <dbReference type="Proteomes" id="UP000078284"/>
    </source>
</evidence>
<dbReference type="InterPro" id="IPR051575">
    <property type="entry name" value="Myb-like_DNA-bd"/>
</dbReference>
<comment type="subcellular location">
    <subcellularLocation>
        <location evidence="1">Nucleus</location>
    </subcellularLocation>
</comment>
<feature type="region of interest" description="Disordered" evidence="7">
    <location>
        <begin position="692"/>
        <end position="724"/>
    </location>
</feature>
<evidence type="ECO:0000256" key="5">
    <source>
        <dbReference type="ARBA" id="ARBA00023163"/>
    </source>
</evidence>
<feature type="domain" description="SANT" evidence="9">
    <location>
        <begin position="493"/>
        <end position="542"/>
    </location>
</feature>
<dbReference type="Proteomes" id="UP000078284">
    <property type="component" value="Chromosome 3"/>
</dbReference>
<dbReference type="PANTHER" id="PTHR46621:SF1">
    <property type="entry name" value="SNRNA-ACTIVATING PROTEIN COMPLEX SUBUNIT 4"/>
    <property type="match status" value="1"/>
</dbReference>
<dbReference type="GO" id="GO:0005634">
    <property type="term" value="C:nucleus"/>
    <property type="evidence" value="ECO:0007669"/>
    <property type="project" value="UniProtKB-SubCell"/>
</dbReference>
<dbReference type="PROSITE" id="PS50090">
    <property type="entry name" value="MYB_LIKE"/>
    <property type="match status" value="4"/>
</dbReference>
<dbReference type="FunFam" id="1.10.10.60:FF:000659">
    <property type="entry name" value="Myb domain protein 4r1"/>
    <property type="match status" value="1"/>
</dbReference>
<evidence type="ECO:0000259" key="9">
    <source>
        <dbReference type="PROSITE" id="PS51293"/>
    </source>
</evidence>
<feature type="region of interest" description="Disordered" evidence="7">
    <location>
        <begin position="760"/>
        <end position="847"/>
    </location>
</feature>
<keyword evidence="5" id="KW-0804">Transcription</keyword>
<dbReference type="FunFam" id="1.10.10.60:FF:000314">
    <property type="entry name" value="Small nuclear RNA-activating complex, polypeptide 4"/>
    <property type="match status" value="1"/>
</dbReference>
<feature type="compositionally biased region" description="Polar residues" evidence="7">
    <location>
        <begin position="177"/>
        <end position="191"/>
    </location>
</feature>
<dbReference type="OMA" id="MIQSNGP"/>
<accession>A0A384LQA7</accession>
<feature type="domain" description="HTH myb-type" evidence="10">
    <location>
        <begin position="490"/>
        <end position="545"/>
    </location>
</feature>
<evidence type="ECO:0000259" key="10">
    <source>
        <dbReference type="PROSITE" id="PS51294"/>
    </source>
</evidence>
<dbReference type="AlphaFoldDB" id="A0A384LQA7"/>
<dbReference type="ExpressionAtlas" id="A0A384LQA7">
    <property type="expression patterns" value="baseline and differential"/>
</dbReference>
<feature type="domain" description="Myb-like" evidence="8">
    <location>
        <begin position="545"/>
        <end position="592"/>
    </location>
</feature>
<organism evidence="11 12">
    <name type="scientific">Arabidopsis thaliana</name>
    <name type="common">Mouse-ear cress</name>
    <dbReference type="NCBI Taxonomy" id="3702"/>
    <lineage>
        <taxon>Eukaryota</taxon>
        <taxon>Viridiplantae</taxon>
        <taxon>Streptophyta</taxon>
        <taxon>Embryophyta</taxon>
        <taxon>Tracheophyta</taxon>
        <taxon>Spermatophyta</taxon>
        <taxon>Magnoliopsida</taxon>
        <taxon>eudicotyledons</taxon>
        <taxon>Gunneridae</taxon>
        <taxon>Pentapetalae</taxon>
        <taxon>rosids</taxon>
        <taxon>malvids</taxon>
        <taxon>Brassicales</taxon>
        <taxon>Brassicaceae</taxon>
        <taxon>Camelineae</taxon>
        <taxon>Arabidopsis</taxon>
    </lineage>
</organism>
<keyword evidence="4" id="KW-0238">DNA-binding</keyword>
<evidence type="ECO:0000256" key="3">
    <source>
        <dbReference type="ARBA" id="ARBA00023015"/>
    </source>
</evidence>
<dbReference type="Gene3D" id="1.10.10.60">
    <property type="entry name" value="Homeodomain-like"/>
    <property type="match status" value="4"/>
</dbReference>
<dbReference type="PANTHER" id="PTHR46621">
    <property type="entry name" value="SNRNA-ACTIVATING PROTEIN COMPLEX SUBUNIT 4"/>
    <property type="match status" value="1"/>
</dbReference>
<feature type="compositionally biased region" description="Low complexity" evidence="7">
    <location>
        <begin position="87"/>
        <end position="100"/>
    </location>
</feature>
<evidence type="ECO:0000256" key="2">
    <source>
        <dbReference type="ARBA" id="ARBA00022737"/>
    </source>
</evidence>
<sequence>MNRNSLYEADDDDDDDEEDDIGEDLEDLRRACMVSDVNSDQFASKTGSIEPEGVGGGEIPSDSENEDDFEMLRTIKSQLASSKDAGRSSGPPMGLSLLSDSESEDDFEMIRSIKSQLSLSMDVSLPPIGLSDDEEDDAFETLRAIRRRFSAYKNFDSEGKFMNDSHGKKKQVHNSDNEPSSEILSRSNTCESFPDHGKSVVTVPDSEDVQDGHMPAASSSFPEAARAFVDAIRRNRAYQKFLRGKLAEIEATIEQNEKHKKNVRIVKDFQASCKRITKLALCQRKDPRVELISTRKSGPCDSSEVIGPCDSFEGNDKKISPLTLGPAENPCVENYRMALEKYPISVKRRKWSTEENKNLAKGLKQEVQKILLSEAIERSSDLEGATYDIDTINESIGNLEITPEMIRQFLPKINWDSLDIKDRSAAECEARWMSSEDPLINHGPWTAAEDKNLLRTIEQTSLTDWVDIAVSLGTNRTPFQCLARYQRSLNPSILKKEWTAEEDDQLRTAVELFGEKDWQSVANVLKGRTGTQCSNRWKKSLRPTRKGTWSLEEDKRVKVAVTLFGSQNWHKISQFVPGRTQTQCRERWLNCLDPKVNRGKWTEEEDEKLREAIAEHGYSWSKVATNLSCRTDNQCLRRWKRLYPHQVALLQEARRLQKEASVGNFVDRESERPALVTSPILALPDISLEPEPDSVALKKKRKAKQKKSDAERQPKRRRKGLKNCSGDVCRQENETVCENEPNNGGEERMLALECHDEIQDNAKEKPKQRRKSVAETVCENEPNNGGEERMLALECDNEIQDNAKEKRKRRRKSVAETSNNTTGLKKLTPRRRKISAVVPIKNQDAPN</sequence>
<feature type="domain" description="HTH myb-type" evidence="10">
    <location>
        <begin position="546"/>
        <end position="592"/>
    </location>
</feature>
<dbReference type="Pfam" id="PF13921">
    <property type="entry name" value="Myb_DNA-bind_6"/>
    <property type="match status" value="1"/>
</dbReference>
<evidence type="ECO:0000313" key="11">
    <source>
        <dbReference type="EMBL" id="OAP03388.1"/>
    </source>
</evidence>
<dbReference type="InterPro" id="IPR009057">
    <property type="entry name" value="Homeodomain-like_sf"/>
</dbReference>
<dbReference type="PROSITE" id="PS51294">
    <property type="entry name" value="HTH_MYB"/>
    <property type="match status" value="3"/>
</dbReference>
<feature type="region of interest" description="Disordered" evidence="7">
    <location>
        <begin position="160"/>
        <end position="218"/>
    </location>
</feature>
<keyword evidence="2" id="KW-0677">Repeat</keyword>
<feature type="domain" description="Myb-like" evidence="8">
    <location>
        <begin position="490"/>
        <end position="541"/>
    </location>
</feature>
<dbReference type="EMBL" id="LUHQ01000003">
    <property type="protein sequence ID" value="OAP03388.1"/>
    <property type="molecule type" value="Genomic_DNA"/>
</dbReference>
<evidence type="ECO:0000256" key="6">
    <source>
        <dbReference type="ARBA" id="ARBA00023242"/>
    </source>
</evidence>
<evidence type="ECO:0000256" key="1">
    <source>
        <dbReference type="ARBA" id="ARBA00004123"/>
    </source>
</evidence>
<feature type="domain" description="Myb-like" evidence="8">
    <location>
        <begin position="437"/>
        <end position="489"/>
    </location>
</feature>
<dbReference type="GO" id="GO:0003677">
    <property type="term" value="F:DNA binding"/>
    <property type="evidence" value="ECO:0007669"/>
    <property type="project" value="UniProtKB-KW"/>
</dbReference>
<dbReference type="SMR" id="A0A384LQA7"/>
<name>A0A384LQA7_ARATH</name>
<comment type="caution">
    <text evidence="11">The sequence shown here is derived from an EMBL/GenBank/DDBJ whole genome shotgun (WGS) entry which is preliminary data.</text>
</comment>
<dbReference type="InterPro" id="IPR001005">
    <property type="entry name" value="SANT/Myb"/>
</dbReference>
<protein>
    <submittedName>
        <fullName evidence="11">MYB4R1</fullName>
    </submittedName>
</protein>
<feature type="compositionally biased region" description="Acidic residues" evidence="7">
    <location>
        <begin position="8"/>
        <end position="26"/>
    </location>
</feature>
<dbReference type="CDD" id="cd00167">
    <property type="entry name" value="SANT"/>
    <property type="match status" value="3"/>
</dbReference>
<keyword evidence="6" id="KW-0539">Nucleus</keyword>
<gene>
    <name evidence="11" type="ordered locus">AXX17_At3g19160</name>
</gene>
<feature type="compositionally biased region" description="Polar residues" evidence="7">
    <location>
        <begin position="36"/>
        <end position="46"/>
    </location>
</feature>
<dbReference type="SUPFAM" id="SSF46689">
    <property type="entry name" value="Homeodomain-like"/>
    <property type="match status" value="3"/>
</dbReference>
<dbReference type="PROSITE" id="PS51293">
    <property type="entry name" value="SANT"/>
    <property type="match status" value="1"/>
</dbReference>
<proteinExistence type="predicted"/>
<dbReference type="InterPro" id="IPR017930">
    <property type="entry name" value="Myb_dom"/>
</dbReference>
<dbReference type="Pfam" id="PF00249">
    <property type="entry name" value="Myb_DNA-binding"/>
    <property type="match status" value="2"/>
</dbReference>